<sequence>MQDANLTSRKPPMHPHMPNNQRLLVGRREAAGLLSISARALDYLVANKRLSSRRIGSRILIPLSDLQRFARGDHPERLAG</sequence>
<dbReference type="EMBL" id="JACHIO010000031">
    <property type="protein sequence ID" value="MBB5066638.1"/>
    <property type="molecule type" value="Genomic_DNA"/>
</dbReference>
<dbReference type="Proteomes" id="UP000584867">
    <property type="component" value="Unassembled WGS sequence"/>
</dbReference>
<evidence type="ECO:0000259" key="2">
    <source>
        <dbReference type="Pfam" id="PF12728"/>
    </source>
</evidence>
<gene>
    <name evidence="3" type="ORF">HDF15_005019</name>
</gene>
<evidence type="ECO:0000256" key="1">
    <source>
        <dbReference type="SAM" id="MobiDB-lite"/>
    </source>
</evidence>
<proteinExistence type="predicted"/>
<evidence type="ECO:0000313" key="3">
    <source>
        <dbReference type="EMBL" id="MBB5066638.1"/>
    </source>
</evidence>
<comment type="caution">
    <text evidence="3">The sequence shown here is derived from an EMBL/GenBank/DDBJ whole genome shotgun (WGS) entry which is preliminary data.</text>
</comment>
<name>A0A7W7ZV11_9BACT</name>
<reference evidence="3 4" key="1">
    <citation type="submission" date="2020-08" db="EMBL/GenBank/DDBJ databases">
        <title>Genomic Encyclopedia of Type Strains, Phase IV (KMG-V): Genome sequencing to study the core and pangenomes of soil and plant-associated prokaryotes.</title>
        <authorList>
            <person name="Whitman W."/>
        </authorList>
    </citation>
    <scope>NUCLEOTIDE SEQUENCE [LARGE SCALE GENOMIC DNA]</scope>
    <source>
        <strain evidence="3 4">X5P3</strain>
    </source>
</reference>
<dbReference type="Pfam" id="PF12728">
    <property type="entry name" value="HTH_17"/>
    <property type="match status" value="1"/>
</dbReference>
<feature type="region of interest" description="Disordered" evidence="1">
    <location>
        <begin position="1"/>
        <end position="20"/>
    </location>
</feature>
<accession>A0A7W7ZV11</accession>
<dbReference type="RefSeq" id="WP_409254887.1">
    <property type="nucleotide sequence ID" value="NZ_JACHIO010000031.1"/>
</dbReference>
<feature type="domain" description="Helix-turn-helix" evidence="2">
    <location>
        <begin position="29"/>
        <end position="71"/>
    </location>
</feature>
<evidence type="ECO:0000313" key="4">
    <source>
        <dbReference type="Proteomes" id="UP000584867"/>
    </source>
</evidence>
<dbReference type="InterPro" id="IPR041657">
    <property type="entry name" value="HTH_17"/>
</dbReference>
<protein>
    <submittedName>
        <fullName evidence="3">Excisionase family DNA binding protein</fullName>
    </submittedName>
</protein>
<dbReference type="AlphaFoldDB" id="A0A7W7ZV11"/>
<organism evidence="3 4">
    <name type="scientific">Granulicella mallensis</name>
    <dbReference type="NCBI Taxonomy" id="940614"/>
    <lineage>
        <taxon>Bacteria</taxon>
        <taxon>Pseudomonadati</taxon>
        <taxon>Acidobacteriota</taxon>
        <taxon>Terriglobia</taxon>
        <taxon>Terriglobales</taxon>
        <taxon>Acidobacteriaceae</taxon>
        <taxon>Granulicella</taxon>
    </lineage>
</organism>